<dbReference type="AlphaFoldDB" id="A0A011V107"/>
<evidence type="ECO:0000313" key="2">
    <source>
        <dbReference type="EMBL" id="EXL02110.1"/>
    </source>
</evidence>
<dbReference type="HOGENOM" id="CLU_171767_0_0_5"/>
<dbReference type="Proteomes" id="UP000019849">
    <property type="component" value="Unassembled WGS sequence"/>
</dbReference>
<dbReference type="RefSeq" id="WP_035031873.1">
    <property type="nucleotide sequence ID" value="NZ_KK073906.1"/>
</dbReference>
<evidence type="ECO:0000313" key="3">
    <source>
        <dbReference type="Proteomes" id="UP000019849"/>
    </source>
</evidence>
<dbReference type="InterPro" id="IPR046025">
    <property type="entry name" value="DUF5983"/>
</dbReference>
<accession>A0A011V107</accession>
<gene>
    <name evidence="2" type="ORF">BG36_16105</name>
</gene>
<dbReference type="STRING" id="69279.BG36_16105"/>
<reference evidence="2 3" key="1">
    <citation type="submission" date="2014-02" db="EMBL/GenBank/DDBJ databases">
        <title>Aquamicrobium defluvii Genome sequencing.</title>
        <authorList>
            <person name="Wang X."/>
        </authorList>
    </citation>
    <scope>NUCLEOTIDE SEQUENCE [LARGE SCALE GENOMIC DNA]</scope>
    <source>
        <strain evidence="2 3">W13Z1</strain>
    </source>
</reference>
<organism evidence="2 3">
    <name type="scientific">Aquamicrobium defluvii</name>
    <dbReference type="NCBI Taxonomy" id="69279"/>
    <lineage>
        <taxon>Bacteria</taxon>
        <taxon>Pseudomonadati</taxon>
        <taxon>Pseudomonadota</taxon>
        <taxon>Alphaproteobacteria</taxon>
        <taxon>Hyphomicrobiales</taxon>
        <taxon>Phyllobacteriaceae</taxon>
        <taxon>Aquamicrobium</taxon>
    </lineage>
</organism>
<dbReference type="EMBL" id="JENY01000034">
    <property type="protein sequence ID" value="EXL02110.1"/>
    <property type="molecule type" value="Genomic_DNA"/>
</dbReference>
<sequence>MSSLDVRRFIVISTGHLTEATAKLLDDVPVDDWPCLDGRYGDYGWFVYAHDENCGTGKDRIPDDLFAVMIWARKERCDYVLLDCDGDQIDALPHHDW</sequence>
<proteinExistence type="predicted"/>
<evidence type="ECO:0000259" key="1">
    <source>
        <dbReference type="Pfam" id="PF19419"/>
    </source>
</evidence>
<dbReference type="Pfam" id="PF19419">
    <property type="entry name" value="DUF5983"/>
    <property type="match status" value="1"/>
</dbReference>
<name>A0A011V107_9HYPH</name>
<comment type="caution">
    <text evidence="2">The sequence shown here is derived from an EMBL/GenBank/DDBJ whole genome shotgun (WGS) entry which is preliminary data.</text>
</comment>
<feature type="domain" description="DUF5983" evidence="1">
    <location>
        <begin position="9"/>
        <end position="97"/>
    </location>
</feature>
<protein>
    <recommendedName>
        <fullName evidence="1">DUF5983 domain-containing protein</fullName>
    </recommendedName>
</protein>
<dbReference type="PATRIC" id="fig|69279.3.peg.4283"/>